<feature type="non-terminal residue" evidence="2">
    <location>
        <position position="1"/>
    </location>
</feature>
<reference evidence="2 3" key="1">
    <citation type="journal article" date="2018" name="PLoS ONE">
        <title>The draft genome of Kipferlia bialata reveals reductive genome evolution in fornicate parasites.</title>
        <authorList>
            <person name="Tanifuji G."/>
            <person name="Takabayashi S."/>
            <person name="Kume K."/>
            <person name="Takagi M."/>
            <person name="Nakayama T."/>
            <person name="Kamikawa R."/>
            <person name="Inagaki Y."/>
            <person name="Hashimoto T."/>
        </authorList>
    </citation>
    <scope>NUCLEOTIDE SEQUENCE [LARGE SCALE GENOMIC DNA]</scope>
    <source>
        <strain evidence="2">NY0173</strain>
    </source>
</reference>
<evidence type="ECO:0000256" key="1">
    <source>
        <dbReference type="SAM" id="MobiDB-lite"/>
    </source>
</evidence>
<sequence length="24" mass="2629">VDTGMPSYINGSGDQQMPPPYNPY</sequence>
<feature type="region of interest" description="Disordered" evidence="1">
    <location>
        <begin position="1"/>
        <end position="24"/>
    </location>
</feature>
<dbReference type="AlphaFoldDB" id="A0A391NWE5"/>
<organism evidence="2 3">
    <name type="scientific">Kipferlia bialata</name>
    <dbReference type="NCBI Taxonomy" id="797122"/>
    <lineage>
        <taxon>Eukaryota</taxon>
        <taxon>Metamonada</taxon>
        <taxon>Carpediemonas-like organisms</taxon>
        <taxon>Kipferlia</taxon>
    </lineage>
</organism>
<gene>
    <name evidence="2" type="ORF">KIPB_017094</name>
</gene>
<evidence type="ECO:0000313" key="2">
    <source>
        <dbReference type="EMBL" id="GCA65421.1"/>
    </source>
</evidence>
<keyword evidence="3" id="KW-1185">Reference proteome</keyword>
<name>A0A391NWE5_9EUKA</name>
<dbReference type="EMBL" id="BDIP01011081">
    <property type="protein sequence ID" value="GCA65421.1"/>
    <property type="molecule type" value="Genomic_DNA"/>
</dbReference>
<proteinExistence type="predicted"/>
<comment type="caution">
    <text evidence="2">The sequence shown here is derived from an EMBL/GenBank/DDBJ whole genome shotgun (WGS) entry which is preliminary data.</text>
</comment>
<dbReference type="Proteomes" id="UP000265618">
    <property type="component" value="Unassembled WGS sequence"/>
</dbReference>
<protein>
    <submittedName>
        <fullName evidence="2">Uncharacterized protein</fullName>
    </submittedName>
</protein>
<accession>A0A391NWE5</accession>
<evidence type="ECO:0000313" key="3">
    <source>
        <dbReference type="Proteomes" id="UP000265618"/>
    </source>
</evidence>